<dbReference type="EMBL" id="QLTT01000014">
    <property type="protein sequence ID" value="RAS59569.1"/>
    <property type="molecule type" value="Genomic_DNA"/>
</dbReference>
<dbReference type="Proteomes" id="UP000248714">
    <property type="component" value="Unassembled WGS sequence"/>
</dbReference>
<gene>
    <name evidence="1" type="ORF">C8D87_114181</name>
</gene>
<evidence type="ECO:0000313" key="2">
    <source>
        <dbReference type="Proteomes" id="UP000248714"/>
    </source>
</evidence>
<keyword evidence="2" id="KW-1185">Reference proteome</keyword>
<accession>A0ABX9DYQ8</accession>
<proteinExistence type="predicted"/>
<protein>
    <recommendedName>
        <fullName evidence="3">Transcriptional regulator</fullName>
    </recommendedName>
</protein>
<reference evidence="1 2" key="1">
    <citation type="submission" date="2018-06" db="EMBL/GenBank/DDBJ databases">
        <title>Genomic Encyclopedia of Type Strains, Phase IV (KMG-IV): sequencing the most valuable type-strain genomes for metagenomic binning, comparative biology and taxonomic classification.</title>
        <authorList>
            <person name="Goeker M."/>
        </authorList>
    </citation>
    <scope>NUCLEOTIDE SEQUENCE [LARGE SCALE GENOMIC DNA]</scope>
    <source>
        <strain evidence="1 2">DSM 45479</strain>
    </source>
</reference>
<evidence type="ECO:0008006" key="3">
    <source>
        <dbReference type="Google" id="ProtNLM"/>
    </source>
</evidence>
<sequence>MSILLHIKDIALLKTLREDSAQRWTVADIEALFRTAEGFEASLTPLQQRDFVFAWQVRGAGGRLRWQFTLNPLKSREARRTVEGADQVALAEQLTVLGREAAMCELVR</sequence>
<comment type="caution">
    <text evidence="1">The sequence shown here is derived from an EMBL/GenBank/DDBJ whole genome shotgun (WGS) entry which is preliminary data.</text>
</comment>
<evidence type="ECO:0000313" key="1">
    <source>
        <dbReference type="EMBL" id="RAS59569.1"/>
    </source>
</evidence>
<name>A0ABX9DYQ8_9PSEU</name>
<dbReference type="RefSeq" id="WP_112232067.1">
    <property type="nucleotide sequence ID" value="NZ_QLTT01000014.1"/>
</dbReference>
<organism evidence="1 2">
    <name type="scientific">Lentzea atacamensis</name>
    <dbReference type="NCBI Taxonomy" id="531938"/>
    <lineage>
        <taxon>Bacteria</taxon>
        <taxon>Bacillati</taxon>
        <taxon>Actinomycetota</taxon>
        <taxon>Actinomycetes</taxon>
        <taxon>Pseudonocardiales</taxon>
        <taxon>Pseudonocardiaceae</taxon>
        <taxon>Lentzea</taxon>
    </lineage>
</organism>